<dbReference type="STRING" id="299255.SAMN02745129_2580"/>
<dbReference type="AlphaFoldDB" id="A0A1M5UI03"/>
<evidence type="ECO:0000313" key="2">
    <source>
        <dbReference type="Proteomes" id="UP000184268"/>
    </source>
</evidence>
<dbReference type="RefSeq" id="WP_067655119.1">
    <property type="nucleotide sequence ID" value="NZ_FQXG01000003.1"/>
</dbReference>
<reference evidence="1 2" key="1">
    <citation type="submission" date="2016-11" db="EMBL/GenBank/DDBJ databases">
        <authorList>
            <person name="Jaros S."/>
            <person name="Januszkiewicz K."/>
            <person name="Wedrychowicz H."/>
        </authorList>
    </citation>
    <scope>NUCLEOTIDE SEQUENCE [LARGE SCALE GENOMIC DNA]</scope>
    <source>
        <strain evidence="1 2">DSM 16917</strain>
    </source>
</reference>
<protein>
    <submittedName>
        <fullName evidence="1">Uncharacterized protein</fullName>
    </submittedName>
</protein>
<keyword evidence="2" id="KW-1185">Reference proteome</keyword>
<dbReference type="EMBL" id="FQXG01000003">
    <property type="protein sequence ID" value="SHH62551.1"/>
    <property type="molecule type" value="Genomic_DNA"/>
</dbReference>
<gene>
    <name evidence="1" type="ORF">SAMN02745129_2580</name>
</gene>
<organism evidence="1 2">
    <name type="scientific">Ferrimonas marina</name>
    <dbReference type="NCBI Taxonomy" id="299255"/>
    <lineage>
        <taxon>Bacteria</taxon>
        <taxon>Pseudomonadati</taxon>
        <taxon>Pseudomonadota</taxon>
        <taxon>Gammaproteobacteria</taxon>
        <taxon>Alteromonadales</taxon>
        <taxon>Ferrimonadaceae</taxon>
        <taxon>Ferrimonas</taxon>
    </lineage>
</organism>
<accession>A0A1M5UI03</accession>
<sequence length="204" mass="22674">MSVRKEIFGHLNEADQPGLLEVLQATGCNTVTHFERERIFEAIYEAARLNSRTTVSRMRCSDFLRMALPGGIPQKLDQTRALVEEGTPFSSLPTLDFSHDGQGKATVTSHEGRHRAKALIERYGDDAEMLVNVTSVSGGNGGAIRFDRQYDGSFDDLATRGQVLPTLLISQDGSERMRMPDSYLYPFLSKALQQEQEGRGPTLH</sequence>
<proteinExistence type="predicted"/>
<dbReference type="Proteomes" id="UP000184268">
    <property type="component" value="Unassembled WGS sequence"/>
</dbReference>
<evidence type="ECO:0000313" key="1">
    <source>
        <dbReference type="EMBL" id="SHH62551.1"/>
    </source>
</evidence>
<name>A0A1M5UI03_9GAMM</name>